<reference evidence="3 4" key="1">
    <citation type="submission" date="2021-11" db="EMBL/GenBank/DDBJ databases">
        <authorList>
            <person name="Lee D.-H."/>
            <person name="Kim S.-B."/>
        </authorList>
    </citation>
    <scope>NUCLEOTIDE SEQUENCE [LARGE SCALE GENOMIC DNA]</scope>
    <source>
        <strain evidence="3 4">KCTC 52223</strain>
    </source>
</reference>
<name>A0ABS8KSS5_9HYPH</name>
<dbReference type="PROSITE" id="PS51257">
    <property type="entry name" value="PROKAR_LIPOPROTEIN"/>
    <property type="match status" value="1"/>
</dbReference>
<keyword evidence="4" id="KW-1185">Reference proteome</keyword>
<dbReference type="Pfam" id="PF12100">
    <property type="entry name" value="DUF3576"/>
    <property type="match status" value="1"/>
</dbReference>
<evidence type="ECO:0000256" key="2">
    <source>
        <dbReference type="SAM" id="SignalP"/>
    </source>
</evidence>
<dbReference type="RefSeq" id="WP_230550325.1">
    <property type="nucleotide sequence ID" value="NZ_JAJISD010000003.1"/>
</dbReference>
<dbReference type="Proteomes" id="UP001198862">
    <property type="component" value="Unassembled WGS sequence"/>
</dbReference>
<evidence type="ECO:0000313" key="3">
    <source>
        <dbReference type="EMBL" id="MCC8429110.1"/>
    </source>
</evidence>
<feature type="signal peptide" evidence="2">
    <location>
        <begin position="1"/>
        <end position="24"/>
    </location>
</feature>
<dbReference type="EMBL" id="JAJISD010000003">
    <property type="protein sequence ID" value="MCC8429110.1"/>
    <property type="molecule type" value="Genomic_DNA"/>
</dbReference>
<protein>
    <submittedName>
        <fullName evidence="3">DUF3576 domain-containing protein</fullName>
    </submittedName>
</protein>
<gene>
    <name evidence="3" type="ORF">LJ725_09040</name>
</gene>
<organism evidence="3 4">
    <name type="scientific">Reyranella aquatilis</name>
    <dbReference type="NCBI Taxonomy" id="2035356"/>
    <lineage>
        <taxon>Bacteria</taxon>
        <taxon>Pseudomonadati</taxon>
        <taxon>Pseudomonadota</taxon>
        <taxon>Alphaproteobacteria</taxon>
        <taxon>Hyphomicrobiales</taxon>
        <taxon>Reyranellaceae</taxon>
        <taxon>Reyranella</taxon>
    </lineage>
</organism>
<feature type="chain" id="PRO_5045562379" evidence="2">
    <location>
        <begin position="25"/>
        <end position="193"/>
    </location>
</feature>
<dbReference type="InterPro" id="IPR021959">
    <property type="entry name" value="DUF3576"/>
</dbReference>
<proteinExistence type="predicted"/>
<feature type="region of interest" description="Disordered" evidence="1">
    <location>
        <begin position="34"/>
        <end position="69"/>
    </location>
</feature>
<accession>A0ABS8KSS5</accession>
<feature type="compositionally biased region" description="Polar residues" evidence="1">
    <location>
        <begin position="34"/>
        <end position="46"/>
    </location>
</feature>
<keyword evidence="2" id="KW-0732">Signal</keyword>
<sequence length="193" mass="20463">MSGSSRIFRLASAAAVLLAGVSLAGLTACTDDTTNYERATGPSGNRSKSDVRTGLGGRTQEQGSLFGPGGLFGSKSQAKEDNSGTGVAVNAYLWRASLDTINFIPLVSADPFGGVIITDWYTPSETPNERMKVQVTILDRDLRADGVRVSVFKQQTSPKGGNWVDAQVDPRTNIDIENAILTRARQLRIAGGS</sequence>
<comment type="caution">
    <text evidence="3">The sequence shown here is derived from an EMBL/GenBank/DDBJ whole genome shotgun (WGS) entry which is preliminary data.</text>
</comment>
<evidence type="ECO:0000256" key="1">
    <source>
        <dbReference type="SAM" id="MobiDB-lite"/>
    </source>
</evidence>
<evidence type="ECO:0000313" key="4">
    <source>
        <dbReference type="Proteomes" id="UP001198862"/>
    </source>
</evidence>